<dbReference type="InterPro" id="IPR036259">
    <property type="entry name" value="MFS_trans_sf"/>
</dbReference>
<evidence type="ECO:0000313" key="2">
    <source>
        <dbReference type="EMBL" id="GFN76383.1"/>
    </source>
</evidence>
<proteinExistence type="predicted"/>
<comment type="caution">
    <text evidence="2">The sequence shown here is derived from an EMBL/GenBank/DDBJ whole genome shotgun (WGS) entry which is preliminary data.</text>
</comment>
<sequence length="564" mass="61939">MSMATSPKVSEPRIHSRSRSASLKATYDAETLLLALSQASIKREKEDKVCDRPDSPVAFRAHFRGLDGGYGWFVILGSFMSHLIEGGFERGEGIFFLHFLERFGQSNQLTALPGALASTLRFLLSPVASMVCNRYSVRASVMFGASIFASGVFLTQFVENFYLLFITYALLTGCGRAFFSGPSLIVIGLYFRKRQGLATGLAVSGVGLGAFFLVPLEQYLFQNFSFQGAFLILSAVASHMLLVAMIYRPISTNNHYLASNAKKRMTQYLAERRSEGQLKGTNIDSDTLDHFQEVMRRENAITTTESEEQMSLPFKITNNGVVVTPVFHHDCDPHPRSVSNKIRNIVCGNCCCEICFPVEEFNTTPDAESSKIFQFHLLRDKGFLFYCLATFMFSGCVKIVYVFLPTLVEAKGFSGNDAAAILSVVGPIDTFTRICIGVVMDLGFVKPYRLLLFNIFLVILAMCSVLLPNLNGLDEITLAMAVYSVSAGLCFASRTVVLVDLVGDHLLASSFGVLMFFQGIGALLGPPLSGFLLDVYSTIKYSYYLAAAVATTSAAFMGTSVICR</sequence>
<feature type="transmembrane region" description="Helical" evidence="1">
    <location>
        <begin position="197"/>
        <end position="216"/>
    </location>
</feature>
<feature type="transmembrane region" description="Helical" evidence="1">
    <location>
        <begin position="383"/>
        <end position="404"/>
    </location>
</feature>
<accession>A0AAV3Y2A7</accession>
<feature type="transmembrane region" description="Helical" evidence="1">
    <location>
        <begin position="476"/>
        <end position="499"/>
    </location>
</feature>
<feature type="transmembrane region" description="Helical" evidence="1">
    <location>
        <begin position="136"/>
        <end position="155"/>
    </location>
</feature>
<dbReference type="Gene3D" id="1.20.1250.20">
    <property type="entry name" value="MFS general substrate transporter like domains"/>
    <property type="match status" value="1"/>
</dbReference>
<keyword evidence="1" id="KW-1133">Transmembrane helix</keyword>
<dbReference type="Proteomes" id="UP000735302">
    <property type="component" value="Unassembled WGS sequence"/>
</dbReference>
<gene>
    <name evidence="2" type="ORF">PoB_000288900</name>
</gene>
<protein>
    <submittedName>
        <fullName evidence="2">Monocarboxylate transporter 14</fullName>
    </submittedName>
</protein>
<dbReference type="EMBL" id="BLXT01000383">
    <property type="protein sequence ID" value="GFN76383.1"/>
    <property type="molecule type" value="Genomic_DNA"/>
</dbReference>
<dbReference type="PANTHER" id="PTHR11360">
    <property type="entry name" value="MONOCARBOXYLATE TRANSPORTER"/>
    <property type="match status" value="1"/>
</dbReference>
<reference evidence="2 3" key="1">
    <citation type="journal article" date="2021" name="Elife">
        <title>Chloroplast acquisition without the gene transfer in kleptoplastic sea slugs, Plakobranchus ocellatus.</title>
        <authorList>
            <person name="Maeda T."/>
            <person name="Takahashi S."/>
            <person name="Yoshida T."/>
            <person name="Shimamura S."/>
            <person name="Takaki Y."/>
            <person name="Nagai Y."/>
            <person name="Toyoda A."/>
            <person name="Suzuki Y."/>
            <person name="Arimoto A."/>
            <person name="Ishii H."/>
            <person name="Satoh N."/>
            <person name="Nishiyama T."/>
            <person name="Hasebe M."/>
            <person name="Maruyama T."/>
            <person name="Minagawa J."/>
            <person name="Obokata J."/>
            <person name="Shigenobu S."/>
        </authorList>
    </citation>
    <scope>NUCLEOTIDE SEQUENCE [LARGE SCALE GENOMIC DNA]</scope>
</reference>
<dbReference type="AlphaFoldDB" id="A0AAV3Y2A7"/>
<dbReference type="InterPro" id="IPR011701">
    <property type="entry name" value="MFS"/>
</dbReference>
<feature type="transmembrane region" description="Helical" evidence="1">
    <location>
        <begin position="161"/>
        <end position="190"/>
    </location>
</feature>
<keyword evidence="1" id="KW-0812">Transmembrane</keyword>
<keyword evidence="1" id="KW-0472">Membrane</keyword>
<dbReference type="GO" id="GO:0008028">
    <property type="term" value="F:monocarboxylic acid transmembrane transporter activity"/>
    <property type="evidence" value="ECO:0007669"/>
    <property type="project" value="TreeGrafter"/>
</dbReference>
<feature type="transmembrane region" description="Helical" evidence="1">
    <location>
        <begin position="506"/>
        <end position="529"/>
    </location>
</feature>
<evidence type="ECO:0000256" key="1">
    <source>
        <dbReference type="SAM" id="Phobius"/>
    </source>
</evidence>
<feature type="transmembrane region" description="Helical" evidence="1">
    <location>
        <begin position="419"/>
        <end position="439"/>
    </location>
</feature>
<keyword evidence="3" id="KW-1185">Reference proteome</keyword>
<feature type="transmembrane region" description="Helical" evidence="1">
    <location>
        <begin position="228"/>
        <end position="247"/>
    </location>
</feature>
<dbReference type="Pfam" id="PF07690">
    <property type="entry name" value="MFS_1"/>
    <property type="match status" value="1"/>
</dbReference>
<feature type="transmembrane region" description="Helical" evidence="1">
    <location>
        <begin position="451"/>
        <end position="470"/>
    </location>
</feature>
<name>A0AAV3Y2A7_9GAST</name>
<organism evidence="2 3">
    <name type="scientific">Plakobranchus ocellatus</name>
    <dbReference type="NCBI Taxonomy" id="259542"/>
    <lineage>
        <taxon>Eukaryota</taxon>
        <taxon>Metazoa</taxon>
        <taxon>Spiralia</taxon>
        <taxon>Lophotrochozoa</taxon>
        <taxon>Mollusca</taxon>
        <taxon>Gastropoda</taxon>
        <taxon>Heterobranchia</taxon>
        <taxon>Euthyneura</taxon>
        <taxon>Panpulmonata</taxon>
        <taxon>Sacoglossa</taxon>
        <taxon>Placobranchoidea</taxon>
        <taxon>Plakobranchidae</taxon>
        <taxon>Plakobranchus</taxon>
    </lineage>
</organism>
<feature type="transmembrane region" description="Helical" evidence="1">
    <location>
        <begin position="541"/>
        <end position="563"/>
    </location>
</feature>
<dbReference type="PANTHER" id="PTHR11360:SF284">
    <property type="entry name" value="EG:103B4.3 PROTEIN-RELATED"/>
    <property type="match status" value="1"/>
</dbReference>
<dbReference type="SUPFAM" id="SSF103473">
    <property type="entry name" value="MFS general substrate transporter"/>
    <property type="match status" value="1"/>
</dbReference>
<dbReference type="InterPro" id="IPR050327">
    <property type="entry name" value="Proton-linked_MCT"/>
</dbReference>
<evidence type="ECO:0000313" key="3">
    <source>
        <dbReference type="Proteomes" id="UP000735302"/>
    </source>
</evidence>